<accession>A0A0A1U2V0</accession>
<protein>
    <submittedName>
        <fullName evidence="2">Uncharacterized protein</fullName>
    </submittedName>
</protein>
<name>A0A0A1U2V0_ENTIV</name>
<evidence type="ECO:0000313" key="2">
    <source>
        <dbReference type="EMBL" id="ELP86993.1"/>
    </source>
</evidence>
<sequence>MLTHTQPIQHRRDENQFNPYDNNEGTSLALKGK</sequence>
<keyword evidence="3" id="KW-1185">Reference proteome</keyword>
<organism evidence="2 3">
    <name type="scientific">Entamoeba invadens IP1</name>
    <dbReference type="NCBI Taxonomy" id="370355"/>
    <lineage>
        <taxon>Eukaryota</taxon>
        <taxon>Amoebozoa</taxon>
        <taxon>Evosea</taxon>
        <taxon>Archamoebae</taxon>
        <taxon>Mastigamoebida</taxon>
        <taxon>Entamoebidae</taxon>
        <taxon>Entamoeba</taxon>
    </lineage>
</organism>
<dbReference type="VEuPathDB" id="AmoebaDB:EIN_318220"/>
<feature type="non-terminal residue" evidence="2">
    <location>
        <position position="1"/>
    </location>
</feature>
<dbReference type="AlphaFoldDB" id="A0A0A1U2V0"/>
<evidence type="ECO:0000256" key="1">
    <source>
        <dbReference type="SAM" id="MobiDB-lite"/>
    </source>
</evidence>
<feature type="compositionally biased region" description="Polar residues" evidence="1">
    <location>
        <begin position="16"/>
        <end position="26"/>
    </location>
</feature>
<dbReference type="EMBL" id="KB206890">
    <property type="protein sequence ID" value="ELP86993.1"/>
    <property type="molecule type" value="Genomic_DNA"/>
</dbReference>
<gene>
    <name evidence="2" type="ORF">EIN_318220</name>
</gene>
<reference evidence="2 3" key="1">
    <citation type="submission" date="2012-10" db="EMBL/GenBank/DDBJ databases">
        <authorList>
            <person name="Zafar N."/>
            <person name="Inman J."/>
            <person name="Hall N."/>
            <person name="Lorenzi H."/>
            <person name="Caler E."/>
        </authorList>
    </citation>
    <scope>NUCLEOTIDE SEQUENCE [LARGE SCALE GENOMIC DNA]</scope>
    <source>
        <strain evidence="2 3">IP1</strain>
    </source>
</reference>
<feature type="non-terminal residue" evidence="2">
    <location>
        <position position="33"/>
    </location>
</feature>
<dbReference type="GeneID" id="14886018"/>
<dbReference type="RefSeq" id="XP_004253764.1">
    <property type="nucleotide sequence ID" value="XM_004253716.1"/>
</dbReference>
<proteinExistence type="predicted"/>
<dbReference type="KEGG" id="eiv:EIN_318220"/>
<dbReference type="Proteomes" id="UP000014680">
    <property type="component" value="Unassembled WGS sequence"/>
</dbReference>
<evidence type="ECO:0000313" key="3">
    <source>
        <dbReference type="Proteomes" id="UP000014680"/>
    </source>
</evidence>
<feature type="region of interest" description="Disordered" evidence="1">
    <location>
        <begin position="1"/>
        <end position="33"/>
    </location>
</feature>